<reference evidence="1" key="1">
    <citation type="submission" date="2022-11" db="EMBL/GenBank/DDBJ databases">
        <title>Genome Sequence of Nemania bipapillata.</title>
        <authorList>
            <person name="Buettner E."/>
        </authorList>
    </citation>
    <scope>NUCLEOTIDE SEQUENCE</scope>
    <source>
        <strain evidence="1">CP14</strain>
    </source>
</reference>
<accession>A0ACC2J9N9</accession>
<keyword evidence="2" id="KW-1185">Reference proteome</keyword>
<proteinExistence type="predicted"/>
<comment type="caution">
    <text evidence="1">The sequence shown here is derived from an EMBL/GenBank/DDBJ whole genome shotgun (WGS) entry which is preliminary data.</text>
</comment>
<name>A0ACC2J9N9_9PEZI</name>
<dbReference type="EMBL" id="JAPESX010000010">
    <property type="protein sequence ID" value="KAJ8124096.1"/>
    <property type="molecule type" value="Genomic_DNA"/>
</dbReference>
<evidence type="ECO:0000313" key="2">
    <source>
        <dbReference type="Proteomes" id="UP001153334"/>
    </source>
</evidence>
<gene>
    <name evidence="1" type="ORF">ONZ43_g101</name>
</gene>
<protein>
    <submittedName>
        <fullName evidence="1">Uncharacterized protein</fullName>
    </submittedName>
</protein>
<sequence>MNRRQEKRDALEAGRPVPKYDDAIDWADEESSQFKYDPATLQLGLAGAAMHTTTDLLSKTILELLAQPELIPALRSEITEVLRTHGWTKVGLYNLKLMDSILKETQRVKPIQMITMQRIADAEIRLSDGTVIPKGAKCAVTNTSRLDASLYENPERFDGYRFLRMRNDPGKENSAQFVATSVDSLGFGHGLHACPGRFFAANEVKVTLCHLILKYDLELIQEASSQVFWHGFALNVNQEAKLRVRRRKEEIDIDSL</sequence>
<organism evidence="1 2">
    <name type="scientific">Nemania bipapillata</name>
    <dbReference type="NCBI Taxonomy" id="110536"/>
    <lineage>
        <taxon>Eukaryota</taxon>
        <taxon>Fungi</taxon>
        <taxon>Dikarya</taxon>
        <taxon>Ascomycota</taxon>
        <taxon>Pezizomycotina</taxon>
        <taxon>Sordariomycetes</taxon>
        <taxon>Xylariomycetidae</taxon>
        <taxon>Xylariales</taxon>
        <taxon>Xylariaceae</taxon>
        <taxon>Nemania</taxon>
    </lineage>
</organism>
<dbReference type="Proteomes" id="UP001153334">
    <property type="component" value="Unassembled WGS sequence"/>
</dbReference>
<evidence type="ECO:0000313" key="1">
    <source>
        <dbReference type="EMBL" id="KAJ8124096.1"/>
    </source>
</evidence>